<gene>
    <name evidence="17" type="ORF">TVY486_0706990</name>
</gene>
<dbReference type="Gene3D" id="1.10.510.10">
    <property type="entry name" value="Transferase(Phosphotransferase) domain 1"/>
    <property type="match status" value="1"/>
</dbReference>
<dbReference type="InterPro" id="IPR000719">
    <property type="entry name" value="Prot_kinase_dom"/>
</dbReference>
<dbReference type="InterPro" id="IPR008271">
    <property type="entry name" value="Ser/Thr_kinase_AS"/>
</dbReference>
<comment type="similarity">
    <text evidence="1">Belongs to the protein kinase superfamily. CMGC Ser/Thr protein kinase family. CDC2/CDKX subfamily.</text>
</comment>
<dbReference type="GO" id="GO:0030332">
    <property type="term" value="F:cyclin binding"/>
    <property type="evidence" value="ECO:0007669"/>
    <property type="project" value="TreeGrafter"/>
</dbReference>
<dbReference type="AlphaFoldDB" id="G0TZI4"/>
<dbReference type="GO" id="GO:0010468">
    <property type="term" value="P:regulation of gene expression"/>
    <property type="evidence" value="ECO:0007669"/>
    <property type="project" value="TreeGrafter"/>
</dbReference>
<dbReference type="PROSITE" id="PS00108">
    <property type="entry name" value="PROTEIN_KINASE_ST"/>
    <property type="match status" value="1"/>
</dbReference>
<evidence type="ECO:0000256" key="13">
    <source>
        <dbReference type="PROSITE-ProRule" id="PRU10141"/>
    </source>
</evidence>
<evidence type="ECO:0000256" key="3">
    <source>
        <dbReference type="ARBA" id="ARBA00022527"/>
    </source>
</evidence>
<sequence length="340" mass="38772">MCDAALAKSPHNASQTHFSAPINQSGTASAQERYTRLEKVGEGSYGVVYRCLDNETGHIVAIKRIPLMLKEGGVPATAVREVSLLRELNHPNVVRLLNVTMQDSKLLLIFEYMEQDLHGMLKHRQTPFMGGKLRRIMFQLLLGLHACHSRRFVHRDIKPSNILIDRRESVVKLADFGLGRAFRVPLQTYTTEVMTLWYRAPEVLLGDKRYLPAVDIWSMGCVFAELARCESLFTGDTAINQLFSIFQLLGTPTEKTWQGVSALPHHNVEFPKWTAKPLSTVVPTLDEDGVDLLQRMLVYNPRERITAFEALQHRWFDDIRGEEMAKVPTLIENERVIPRR</sequence>
<feature type="region of interest" description="Disordered" evidence="15">
    <location>
        <begin position="1"/>
        <end position="27"/>
    </location>
</feature>
<dbReference type="InterPro" id="IPR011009">
    <property type="entry name" value="Kinase-like_dom_sf"/>
</dbReference>
<dbReference type="PANTHER" id="PTHR24056">
    <property type="entry name" value="CELL DIVISION PROTEIN KINASE"/>
    <property type="match status" value="1"/>
</dbReference>
<comment type="function">
    <text evidence="11">Probably involved in the control of the cell cycle.</text>
</comment>
<evidence type="ECO:0000256" key="4">
    <source>
        <dbReference type="ARBA" id="ARBA00022553"/>
    </source>
</evidence>
<reference evidence="17" key="1">
    <citation type="journal article" date="2012" name="Proc. Natl. Acad. Sci. U.S.A.">
        <title>Antigenic diversity is generated by distinct evolutionary mechanisms in African trypanosome species.</title>
        <authorList>
            <person name="Jackson A.P."/>
            <person name="Berry A."/>
            <person name="Aslett M."/>
            <person name="Allison H.C."/>
            <person name="Burton P."/>
            <person name="Vavrova-Anderson J."/>
            <person name="Brown R."/>
            <person name="Browne H."/>
            <person name="Corton N."/>
            <person name="Hauser H."/>
            <person name="Gamble J."/>
            <person name="Gilderthorp R."/>
            <person name="Marcello L."/>
            <person name="McQuillan J."/>
            <person name="Otto T.D."/>
            <person name="Quail M.A."/>
            <person name="Sanders M.J."/>
            <person name="van Tonder A."/>
            <person name="Ginger M.L."/>
            <person name="Field M.C."/>
            <person name="Barry J.D."/>
            <person name="Hertz-Fowler C."/>
            <person name="Berriman M."/>
        </authorList>
    </citation>
    <scope>NUCLEOTIDE SEQUENCE</scope>
    <source>
        <strain evidence="17">Y486</strain>
    </source>
</reference>
<evidence type="ECO:0000256" key="8">
    <source>
        <dbReference type="ARBA" id="ARBA00022840"/>
    </source>
</evidence>
<proteinExistence type="inferred from homology"/>
<dbReference type="GO" id="GO:0000307">
    <property type="term" value="C:cyclin-dependent protein kinase holoenzyme complex"/>
    <property type="evidence" value="ECO:0007669"/>
    <property type="project" value="TreeGrafter"/>
</dbReference>
<evidence type="ECO:0000256" key="9">
    <source>
        <dbReference type="ARBA" id="ARBA00047811"/>
    </source>
</evidence>
<keyword evidence="4" id="KW-0597">Phosphoprotein</keyword>
<dbReference type="SUPFAM" id="SSF56112">
    <property type="entry name" value="Protein kinase-like (PK-like)"/>
    <property type="match status" value="1"/>
</dbReference>
<evidence type="ECO:0000256" key="7">
    <source>
        <dbReference type="ARBA" id="ARBA00022777"/>
    </source>
</evidence>
<dbReference type="PANTHER" id="PTHR24056:SF527">
    <property type="entry name" value="CELL DIVISION CONTROL PROTEIN 2 HOMOLOG 2"/>
    <property type="match status" value="1"/>
</dbReference>
<dbReference type="EC" id="2.7.11.22" evidence="2"/>
<keyword evidence="3 14" id="KW-0723">Serine/threonine-protein kinase</keyword>
<evidence type="ECO:0000256" key="10">
    <source>
        <dbReference type="ARBA" id="ARBA00048367"/>
    </source>
</evidence>
<evidence type="ECO:0000256" key="15">
    <source>
        <dbReference type="SAM" id="MobiDB-lite"/>
    </source>
</evidence>
<dbReference type="GO" id="GO:0000082">
    <property type="term" value="P:G1/S transition of mitotic cell cycle"/>
    <property type="evidence" value="ECO:0007669"/>
    <property type="project" value="TreeGrafter"/>
</dbReference>
<dbReference type="GO" id="GO:0005737">
    <property type="term" value="C:cytoplasm"/>
    <property type="evidence" value="ECO:0007669"/>
    <property type="project" value="TreeGrafter"/>
</dbReference>
<accession>G0TZI4</accession>
<dbReference type="GO" id="GO:0106310">
    <property type="term" value="F:protein serine kinase activity"/>
    <property type="evidence" value="ECO:0007669"/>
    <property type="project" value="RHEA"/>
</dbReference>
<evidence type="ECO:0000313" key="17">
    <source>
        <dbReference type="EMBL" id="CCC49389.1"/>
    </source>
</evidence>
<dbReference type="PROSITE" id="PS00107">
    <property type="entry name" value="PROTEIN_KINASE_ATP"/>
    <property type="match status" value="1"/>
</dbReference>
<evidence type="ECO:0000256" key="6">
    <source>
        <dbReference type="ARBA" id="ARBA00022741"/>
    </source>
</evidence>
<feature type="binding site" evidence="13">
    <location>
        <position position="63"/>
    </location>
    <ligand>
        <name>ATP</name>
        <dbReference type="ChEBI" id="CHEBI:30616"/>
    </ligand>
</feature>
<dbReference type="PROSITE" id="PS50011">
    <property type="entry name" value="PROTEIN_KINASE_DOM"/>
    <property type="match status" value="1"/>
</dbReference>
<comment type="catalytic activity">
    <reaction evidence="10">
        <text>L-seryl-[protein] + ATP = O-phospho-L-seryl-[protein] + ADP + H(+)</text>
        <dbReference type="Rhea" id="RHEA:17989"/>
        <dbReference type="Rhea" id="RHEA-COMP:9863"/>
        <dbReference type="Rhea" id="RHEA-COMP:11604"/>
        <dbReference type="ChEBI" id="CHEBI:15378"/>
        <dbReference type="ChEBI" id="CHEBI:29999"/>
        <dbReference type="ChEBI" id="CHEBI:30616"/>
        <dbReference type="ChEBI" id="CHEBI:83421"/>
        <dbReference type="ChEBI" id="CHEBI:456216"/>
        <dbReference type="EC" id="2.7.11.22"/>
    </reaction>
</comment>
<dbReference type="OMA" id="QWNSGEE"/>
<keyword evidence="7 17" id="KW-0418">Kinase</keyword>
<evidence type="ECO:0000256" key="11">
    <source>
        <dbReference type="ARBA" id="ARBA00059987"/>
    </source>
</evidence>
<feature type="domain" description="Protein kinase" evidence="16">
    <location>
        <begin position="34"/>
        <end position="316"/>
    </location>
</feature>
<evidence type="ECO:0000259" key="16">
    <source>
        <dbReference type="PROSITE" id="PS50011"/>
    </source>
</evidence>
<feature type="compositionally biased region" description="Polar residues" evidence="15">
    <location>
        <begin position="11"/>
        <end position="27"/>
    </location>
</feature>
<dbReference type="CDD" id="cd07829">
    <property type="entry name" value="STKc_CDK_like"/>
    <property type="match status" value="1"/>
</dbReference>
<keyword evidence="5 17" id="KW-0808">Transferase</keyword>
<dbReference type="GO" id="GO:0005524">
    <property type="term" value="F:ATP binding"/>
    <property type="evidence" value="ECO:0007669"/>
    <property type="project" value="UniProtKB-UniRule"/>
</dbReference>
<organism evidence="17">
    <name type="scientific">Trypanosoma vivax (strain Y486)</name>
    <dbReference type="NCBI Taxonomy" id="1055687"/>
    <lineage>
        <taxon>Eukaryota</taxon>
        <taxon>Discoba</taxon>
        <taxon>Euglenozoa</taxon>
        <taxon>Kinetoplastea</taxon>
        <taxon>Metakinetoplastina</taxon>
        <taxon>Trypanosomatida</taxon>
        <taxon>Trypanosomatidae</taxon>
        <taxon>Trypanosoma</taxon>
        <taxon>Duttonella</taxon>
    </lineage>
</organism>
<dbReference type="VEuPathDB" id="TriTrypDB:TvY486_0706990"/>
<evidence type="ECO:0000256" key="2">
    <source>
        <dbReference type="ARBA" id="ARBA00012425"/>
    </source>
</evidence>
<dbReference type="EMBL" id="HE573023">
    <property type="protein sequence ID" value="CCC49389.1"/>
    <property type="molecule type" value="Genomic_DNA"/>
</dbReference>
<evidence type="ECO:0000256" key="1">
    <source>
        <dbReference type="ARBA" id="ARBA00006485"/>
    </source>
</evidence>
<comment type="catalytic activity">
    <reaction evidence="9">
        <text>L-threonyl-[protein] + ATP = O-phospho-L-threonyl-[protein] + ADP + H(+)</text>
        <dbReference type="Rhea" id="RHEA:46608"/>
        <dbReference type="Rhea" id="RHEA-COMP:11060"/>
        <dbReference type="Rhea" id="RHEA-COMP:11605"/>
        <dbReference type="ChEBI" id="CHEBI:15378"/>
        <dbReference type="ChEBI" id="CHEBI:30013"/>
        <dbReference type="ChEBI" id="CHEBI:30616"/>
        <dbReference type="ChEBI" id="CHEBI:61977"/>
        <dbReference type="ChEBI" id="CHEBI:456216"/>
        <dbReference type="EC" id="2.7.11.22"/>
    </reaction>
</comment>
<dbReference type="GO" id="GO:0005634">
    <property type="term" value="C:nucleus"/>
    <property type="evidence" value="ECO:0007669"/>
    <property type="project" value="TreeGrafter"/>
</dbReference>
<dbReference type="GO" id="GO:0010389">
    <property type="term" value="P:regulation of G2/M transition of mitotic cell cycle"/>
    <property type="evidence" value="ECO:0007669"/>
    <property type="project" value="TreeGrafter"/>
</dbReference>
<dbReference type="InterPro" id="IPR050108">
    <property type="entry name" value="CDK"/>
</dbReference>
<comment type="subunit">
    <text evidence="12">Forms a stable but non-covalent complex with a regulatory subunit and with a cyclin.</text>
</comment>
<keyword evidence="6 13" id="KW-0547">Nucleotide-binding</keyword>
<dbReference type="FunFam" id="1.10.510.10:FF:000574">
    <property type="entry name" value="Cell division related protein kinase 2"/>
    <property type="match status" value="1"/>
</dbReference>
<dbReference type="SMART" id="SM00220">
    <property type="entry name" value="S_TKc"/>
    <property type="match status" value="1"/>
</dbReference>
<keyword evidence="8 13" id="KW-0067">ATP-binding</keyword>
<name>G0TZI4_TRYVY</name>
<protein>
    <recommendedName>
        <fullName evidence="2">cyclin-dependent kinase</fullName>
        <ecNumber evidence="2">2.7.11.22</ecNumber>
    </recommendedName>
</protein>
<dbReference type="FunFam" id="3.30.200.20:FF:000375">
    <property type="entry name" value="Cell division related protein kinase 2"/>
    <property type="match status" value="1"/>
</dbReference>
<evidence type="ECO:0000256" key="12">
    <source>
        <dbReference type="ARBA" id="ARBA00064639"/>
    </source>
</evidence>
<dbReference type="GO" id="GO:0004693">
    <property type="term" value="F:cyclin-dependent protein serine/threonine kinase activity"/>
    <property type="evidence" value="ECO:0007669"/>
    <property type="project" value="UniProtKB-EC"/>
</dbReference>
<dbReference type="Gene3D" id="3.30.200.20">
    <property type="entry name" value="Phosphorylase Kinase, domain 1"/>
    <property type="match status" value="1"/>
</dbReference>
<dbReference type="Pfam" id="PF00069">
    <property type="entry name" value="Pkinase"/>
    <property type="match status" value="1"/>
</dbReference>
<evidence type="ECO:0000256" key="5">
    <source>
        <dbReference type="ARBA" id="ARBA00022679"/>
    </source>
</evidence>
<dbReference type="InterPro" id="IPR017441">
    <property type="entry name" value="Protein_kinase_ATP_BS"/>
</dbReference>
<dbReference type="GO" id="GO:0007165">
    <property type="term" value="P:signal transduction"/>
    <property type="evidence" value="ECO:0007669"/>
    <property type="project" value="TreeGrafter"/>
</dbReference>
<evidence type="ECO:0000256" key="14">
    <source>
        <dbReference type="RuleBase" id="RU000304"/>
    </source>
</evidence>